<dbReference type="Gene3D" id="3.20.20.150">
    <property type="entry name" value="Divalent-metal-dependent TIM barrel enzymes"/>
    <property type="match status" value="1"/>
</dbReference>
<dbReference type="RefSeq" id="WP_248905917.1">
    <property type="nucleotide sequence ID" value="NZ_CP109979.1"/>
</dbReference>
<dbReference type="GO" id="GO:0016853">
    <property type="term" value="F:isomerase activity"/>
    <property type="evidence" value="ECO:0007669"/>
    <property type="project" value="UniProtKB-KW"/>
</dbReference>
<reference evidence="2 3" key="1">
    <citation type="journal article" date="2019" name="Int. J. Syst. Evol. Microbiol.">
        <title>The Global Catalogue of Microorganisms (GCM) 10K type strain sequencing project: providing services to taxonomists for standard genome sequencing and annotation.</title>
        <authorList>
            <consortium name="The Broad Institute Genomics Platform"/>
            <consortium name="The Broad Institute Genome Sequencing Center for Infectious Disease"/>
            <person name="Wu L."/>
            <person name="Ma J."/>
        </authorList>
    </citation>
    <scope>NUCLEOTIDE SEQUENCE [LARGE SCALE GENOMIC DNA]</scope>
    <source>
        <strain evidence="2 3">RDMS1</strain>
    </source>
</reference>
<feature type="domain" description="Xylose isomerase-like TIM barrel" evidence="1">
    <location>
        <begin position="22"/>
        <end position="226"/>
    </location>
</feature>
<comment type="caution">
    <text evidence="2">The sequence shown here is derived from an EMBL/GenBank/DDBJ whole genome shotgun (WGS) entry which is preliminary data.</text>
</comment>
<dbReference type="InterPro" id="IPR050312">
    <property type="entry name" value="IolE/XylAMocC-like"/>
</dbReference>
<evidence type="ECO:0000259" key="1">
    <source>
        <dbReference type="Pfam" id="PF01261"/>
    </source>
</evidence>
<dbReference type="InterPro" id="IPR013022">
    <property type="entry name" value="Xyl_isomerase-like_TIM-brl"/>
</dbReference>
<organism evidence="2 3">
    <name type="scientific">Halocatena marina</name>
    <dbReference type="NCBI Taxonomy" id="2934937"/>
    <lineage>
        <taxon>Archaea</taxon>
        <taxon>Methanobacteriati</taxon>
        <taxon>Methanobacteriota</taxon>
        <taxon>Stenosarchaea group</taxon>
        <taxon>Halobacteria</taxon>
        <taxon>Halobacteriales</taxon>
        <taxon>Natronomonadaceae</taxon>
        <taxon>Halocatena</taxon>
    </lineage>
</organism>
<protein>
    <submittedName>
        <fullName evidence="2">Sugar phosphate isomerase/epimerase family protein</fullName>
    </submittedName>
</protein>
<dbReference type="SUPFAM" id="SSF51658">
    <property type="entry name" value="Xylose isomerase-like"/>
    <property type="match status" value="1"/>
</dbReference>
<dbReference type="EMBL" id="JBHTAX010000001">
    <property type="protein sequence ID" value="MFC7189734.1"/>
    <property type="molecule type" value="Genomic_DNA"/>
</dbReference>
<dbReference type="GeneID" id="76199291"/>
<dbReference type="Proteomes" id="UP001596417">
    <property type="component" value="Unassembled WGS sequence"/>
</dbReference>
<dbReference type="AlphaFoldDB" id="A0ABD5YK26"/>
<dbReference type="PANTHER" id="PTHR12110:SF41">
    <property type="entry name" value="INOSOSE DEHYDRATASE"/>
    <property type="match status" value="1"/>
</dbReference>
<evidence type="ECO:0000313" key="2">
    <source>
        <dbReference type="EMBL" id="MFC7189734.1"/>
    </source>
</evidence>
<name>A0ABD5YK26_9EURY</name>
<dbReference type="Pfam" id="PF01261">
    <property type="entry name" value="AP_endonuc_2"/>
    <property type="match status" value="1"/>
</dbReference>
<evidence type="ECO:0000313" key="3">
    <source>
        <dbReference type="Proteomes" id="UP001596417"/>
    </source>
</evidence>
<dbReference type="PANTHER" id="PTHR12110">
    <property type="entry name" value="HYDROXYPYRUVATE ISOMERASE"/>
    <property type="match status" value="1"/>
</dbReference>
<keyword evidence="2" id="KW-0413">Isomerase</keyword>
<keyword evidence="3" id="KW-1185">Reference proteome</keyword>
<gene>
    <name evidence="2" type="ORF">ACFQL7_07595</name>
</gene>
<accession>A0ABD5YK26</accession>
<sequence>MLTPGIQLYSLRNVDEPLPTILDRVANAGFDTVEFAYRVYEETDAVRQAIERTDLEVAGAHVGIDRLEDDFEATVDLFRSFGAETLTIPSLDAEYFQSREGIESAAARLLDIANNADAHGLDLLYHNHTHEFVDIDGTYALEHLFAMTGDRVRPQVDIGHVIRAGGDPSALLRRLGDVPQAHVVDANTETGELTRIGDGDVDLAAITSVLRDVGCACLLYEHEDTDLEDTAANLRRLCSE</sequence>
<dbReference type="InterPro" id="IPR036237">
    <property type="entry name" value="Xyl_isomerase-like_sf"/>
</dbReference>
<proteinExistence type="predicted"/>